<evidence type="ECO:0000256" key="6">
    <source>
        <dbReference type="ARBA" id="ARBA00022801"/>
    </source>
</evidence>
<feature type="active site" description="Charge relay system" evidence="10">
    <location>
        <position position="287"/>
    </location>
</feature>
<keyword evidence="5 12" id="KW-0812">Transmembrane</keyword>
<dbReference type="NCBIfam" id="TIGR03921">
    <property type="entry name" value="T7SS_mycosin"/>
    <property type="match status" value="1"/>
</dbReference>
<dbReference type="GO" id="GO:0005886">
    <property type="term" value="C:plasma membrane"/>
    <property type="evidence" value="ECO:0007669"/>
    <property type="project" value="UniProtKB-SubCell"/>
</dbReference>
<dbReference type="PROSITE" id="PS00136">
    <property type="entry name" value="SUBTILASE_ASP"/>
    <property type="match status" value="1"/>
</dbReference>
<dbReference type="InterPro" id="IPR023827">
    <property type="entry name" value="Peptidase_S8_Asp-AS"/>
</dbReference>
<dbReference type="GO" id="GO:0004252">
    <property type="term" value="F:serine-type endopeptidase activity"/>
    <property type="evidence" value="ECO:0007669"/>
    <property type="project" value="UniProtKB-UniRule"/>
</dbReference>
<keyword evidence="13" id="KW-0732">Signal</keyword>
<feature type="active site" description="Charge relay system" evidence="10">
    <location>
        <position position="87"/>
    </location>
</feature>
<keyword evidence="8 12" id="KW-1133">Transmembrane helix</keyword>
<dbReference type="RefSeq" id="WP_173157401.1">
    <property type="nucleotide sequence ID" value="NZ_AP022871.1"/>
</dbReference>
<dbReference type="InterPro" id="IPR050131">
    <property type="entry name" value="Peptidase_S8_subtilisin-like"/>
</dbReference>
<dbReference type="PANTHER" id="PTHR43806">
    <property type="entry name" value="PEPTIDASE S8"/>
    <property type="match status" value="1"/>
</dbReference>
<keyword evidence="6 10" id="KW-0378">Hydrolase</keyword>
<feature type="transmembrane region" description="Helical" evidence="12">
    <location>
        <begin position="411"/>
        <end position="431"/>
    </location>
</feature>
<evidence type="ECO:0000256" key="1">
    <source>
        <dbReference type="ARBA" id="ARBA00004162"/>
    </source>
</evidence>
<dbReference type="Proteomes" id="UP000503011">
    <property type="component" value="Chromosome"/>
</dbReference>
<name>A0A6F8YHQ6_9ACTN</name>
<evidence type="ECO:0000256" key="4">
    <source>
        <dbReference type="ARBA" id="ARBA00022670"/>
    </source>
</evidence>
<reference evidence="15 16" key="2">
    <citation type="submission" date="2020-03" db="EMBL/GenBank/DDBJ databases">
        <authorList>
            <person name="Ichikawa N."/>
            <person name="Kimura A."/>
            <person name="Kitahashi Y."/>
            <person name="Uohara A."/>
        </authorList>
    </citation>
    <scope>NUCLEOTIDE SEQUENCE [LARGE SCALE GENOMIC DNA]</scope>
    <source>
        <strain evidence="15 16">NBRC 105367</strain>
    </source>
</reference>
<feature type="active site" description="Charge relay system" evidence="10">
    <location>
        <position position="120"/>
    </location>
</feature>
<dbReference type="InterPro" id="IPR022398">
    <property type="entry name" value="Peptidase_S8_His-AS"/>
</dbReference>
<dbReference type="Gene3D" id="3.40.50.200">
    <property type="entry name" value="Peptidase S8/S53 domain"/>
    <property type="match status" value="1"/>
</dbReference>
<dbReference type="PANTHER" id="PTHR43806:SF11">
    <property type="entry name" value="CEREVISIN-RELATED"/>
    <property type="match status" value="1"/>
</dbReference>
<dbReference type="PRINTS" id="PR00723">
    <property type="entry name" value="SUBTILISIN"/>
</dbReference>
<evidence type="ECO:0000256" key="3">
    <source>
        <dbReference type="ARBA" id="ARBA00022475"/>
    </source>
</evidence>
<comment type="subcellular location">
    <subcellularLocation>
        <location evidence="1">Cell membrane</location>
        <topology evidence="1">Single-pass membrane protein</topology>
    </subcellularLocation>
</comment>
<dbReference type="InterPro" id="IPR023834">
    <property type="entry name" value="T7SS_pept_S8A_mycosin"/>
</dbReference>
<dbReference type="InterPro" id="IPR000209">
    <property type="entry name" value="Peptidase_S8/S53_dom"/>
</dbReference>
<dbReference type="InterPro" id="IPR015500">
    <property type="entry name" value="Peptidase_S8_subtilisin-rel"/>
</dbReference>
<dbReference type="GO" id="GO:0006508">
    <property type="term" value="P:proteolysis"/>
    <property type="evidence" value="ECO:0007669"/>
    <property type="project" value="UniProtKB-KW"/>
</dbReference>
<dbReference type="InterPro" id="IPR036852">
    <property type="entry name" value="Peptidase_S8/S53_dom_sf"/>
</dbReference>
<reference evidence="15 16" key="1">
    <citation type="submission" date="2020-03" db="EMBL/GenBank/DDBJ databases">
        <title>Whole genome shotgun sequence of Phytohabitans suffuscus NBRC 105367.</title>
        <authorList>
            <person name="Komaki H."/>
            <person name="Tamura T."/>
        </authorList>
    </citation>
    <scope>NUCLEOTIDE SEQUENCE [LARGE SCALE GENOMIC DNA]</scope>
    <source>
        <strain evidence="15 16">NBRC 105367</strain>
    </source>
</reference>
<evidence type="ECO:0000256" key="9">
    <source>
        <dbReference type="ARBA" id="ARBA00023136"/>
    </source>
</evidence>
<dbReference type="AlphaFoldDB" id="A0A6F8YHQ6"/>
<dbReference type="PROSITE" id="PS51892">
    <property type="entry name" value="SUBTILASE"/>
    <property type="match status" value="1"/>
</dbReference>
<evidence type="ECO:0000259" key="14">
    <source>
        <dbReference type="Pfam" id="PF00082"/>
    </source>
</evidence>
<evidence type="ECO:0000256" key="10">
    <source>
        <dbReference type="PROSITE-ProRule" id="PRU01240"/>
    </source>
</evidence>
<protein>
    <submittedName>
        <fullName evidence="15">Type VII secretion-associated serine protease</fullName>
    </submittedName>
</protein>
<dbReference type="Pfam" id="PF00082">
    <property type="entry name" value="Peptidase_S8"/>
    <property type="match status" value="1"/>
</dbReference>
<proteinExistence type="inferred from homology"/>
<dbReference type="EMBL" id="AP022871">
    <property type="protein sequence ID" value="BCB85674.1"/>
    <property type="molecule type" value="Genomic_DNA"/>
</dbReference>
<dbReference type="PROSITE" id="PS00138">
    <property type="entry name" value="SUBTILASE_SER"/>
    <property type="match status" value="1"/>
</dbReference>
<dbReference type="InterPro" id="IPR023828">
    <property type="entry name" value="Peptidase_S8_Ser-AS"/>
</dbReference>
<keyword evidence="9 12" id="KW-0472">Membrane</keyword>
<evidence type="ECO:0000256" key="8">
    <source>
        <dbReference type="ARBA" id="ARBA00022989"/>
    </source>
</evidence>
<evidence type="ECO:0000256" key="12">
    <source>
        <dbReference type="SAM" id="Phobius"/>
    </source>
</evidence>
<organism evidence="15 16">
    <name type="scientific">Phytohabitans suffuscus</name>
    <dbReference type="NCBI Taxonomy" id="624315"/>
    <lineage>
        <taxon>Bacteria</taxon>
        <taxon>Bacillati</taxon>
        <taxon>Actinomycetota</taxon>
        <taxon>Actinomycetes</taxon>
        <taxon>Micromonosporales</taxon>
        <taxon>Micromonosporaceae</taxon>
    </lineage>
</organism>
<keyword evidence="16" id="KW-1185">Reference proteome</keyword>
<gene>
    <name evidence="15" type="ORF">Psuf_029870</name>
</gene>
<keyword evidence="7 10" id="KW-0720">Serine protease</keyword>
<evidence type="ECO:0000256" key="5">
    <source>
        <dbReference type="ARBA" id="ARBA00022692"/>
    </source>
</evidence>
<keyword evidence="3" id="KW-1003">Cell membrane</keyword>
<dbReference type="KEGG" id="psuu:Psuf_029870"/>
<dbReference type="SUPFAM" id="SSF52743">
    <property type="entry name" value="Subtilisin-like"/>
    <property type="match status" value="1"/>
</dbReference>
<evidence type="ECO:0000256" key="11">
    <source>
        <dbReference type="RuleBase" id="RU003355"/>
    </source>
</evidence>
<evidence type="ECO:0000256" key="13">
    <source>
        <dbReference type="SAM" id="SignalP"/>
    </source>
</evidence>
<comment type="similarity">
    <text evidence="2 10 11">Belongs to the peptidase S8 family.</text>
</comment>
<dbReference type="PROSITE" id="PS00137">
    <property type="entry name" value="SUBTILASE_HIS"/>
    <property type="match status" value="1"/>
</dbReference>
<feature type="signal peptide" evidence="13">
    <location>
        <begin position="1"/>
        <end position="23"/>
    </location>
</feature>
<evidence type="ECO:0000313" key="15">
    <source>
        <dbReference type="EMBL" id="BCB85674.1"/>
    </source>
</evidence>
<feature type="chain" id="PRO_5039147914" evidence="13">
    <location>
        <begin position="24"/>
        <end position="436"/>
    </location>
</feature>
<evidence type="ECO:0000256" key="2">
    <source>
        <dbReference type="ARBA" id="ARBA00011073"/>
    </source>
</evidence>
<keyword evidence="4 10" id="KW-0645">Protease</keyword>
<accession>A0A6F8YHQ6</accession>
<feature type="domain" description="Peptidase S8/S53" evidence="14">
    <location>
        <begin position="78"/>
        <end position="335"/>
    </location>
</feature>
<evidence type="ECO:0000256" key="7">
    <source>
        <dbReference type="ARBA" id="ARBA00022825"/>
    </source>
</evidence>
<sequence length="436" mass="44149">MSLSRHQRGAAPMFAGAALVTVAALVGATAVAPAPFAAASSGSGGGAPASVVRRDQVRDEQWQLTELRATHAWRHSTGDGVTVAVVDSGVDASHPDLVGQVLPGIDLVASGDGRTDPVGHGTTVAGLIAGRNDDDRGVMGLAPHAKILPVRVLDAENRYDDALIVARGVRWAVDNGAEVINLSLGGSGTSPALAAALDYAFARDVVVVACTGNHSSDPAPAAGQSRPTTDVWYPAREPGVLAVTGLERETESLWSGSITGSATVLSAPATGLVGARPGGTWKVQGTSFAAPLVSATAALVRAKWPEMSAATVVNRLITTASDLGAVGRDDRYGYGLVDPVAALTAGVSTVERNPLDTNAPHGVAGFGAAPGVSVTSSGTATGHQPVGGRAQGVHTDWAAQPAGEQEHSKRGWAIVFGLLVTVVAATAATVVRRRTR</sequence>
<evidence type="ECO:0000313" key="16">
    <source>
        <dbReference type="Proteomes" id="UP000503011"/>
    </source>
</evidence>